<dbReference type="GO" id="GO:0006644">
    <property type="term" value="P:phospholipid metabolic process"/>
    <property type="evidence" value="ECO:0007669"/>
    <property type="project" value="InterPro"/>
</dbReference>
<protein>
    <submittedName>
        <fullName evidence="2">Mechanosensitive ion channel protein Msy2</fullName>
    </submittedName>
</protein>
<dbReference type="Pfam" id="PF09056">
    <property type="entry name" value="Phospholip_A2_3"/>
    <property type="match status" value="1"/>
</dbReference>
<sequence>MKFTPVTAVAFLSAAVIALPTSNFTPSMLARTQRENRATTCSASSTDSLIFSVSINTFEKARTAKNPSQCDWSSDNCSKSPDKPAGYNFILSCQRHDFGYRNTKAQKRFTKAMKSRIDDNFKKDLYKYCSQFSGWKSWKGVECRRIADVYYAAVRRFGKRVAGFGLTGTDKREPQPQAEIELDPDIPGQVIPQVVQDDGADVDDLEELFHDE</sequence>
<proteinExistence type="predicted"/>
<dbReference type="InterPro" id="IPR036444">
    <property type="entry name" value="PLipase_A2_dom_sf"/>
</dbReference>
<feature type="chain" id="PRO_5044237966" evidence="1">
    <location>
        <begin position="19"/>
        <end position="212"/>
    </location>
</feature>
<feature type="signal peptide" evidence="1">
    <location>
        <begin position="1"/>
        <end position="18"/>
    </location>
</feature>
<keyword evidence="3" id="KW-1185">Reference proteome</keyword>
<reference evidence="2" key="1">
    <citation type="submission" date="2023-01" db="EMBL/GenBank/DDBJ databases">
        <title>The growth and conidiation of Purpureocillium lavendulum are regulated by nitrogen source and histone H3K14 acetylation.</title>
        <authorList>
            <person name="Tang P."/>
            <person name="Han J."/>
            <person name="Zhang C."/>
            <person name="Tang P."/>
            <person name="Qi F."/>
            <person name="Zhang K."/>
            <person name="Liang L."/>
        </authorList>
    </citation>
    <scope>NUCLEOTIDE SEQUENCE</scope>
    <source>
        <strain evidence="2">YMF1.00683</strain>
    </source>
</reference>
<gene>
    <name evidence="2" type="ORF">O9K51_10407</name>
</gene>
<accession>A0AB34FD22</accession>
<name>A0AB34FD22_9HYPO</name>
<dbReference type="InterPro" id="IPR015141">
    <property type="entry name" value="PLipase_A2_prok/fun"/>
</dbReference>
<comment type="caution">
    <text evidence="2">The sequence shown here is derived from an EMBL/GenBank/DDBJ whole genome shotgun (WGS) entry which is preliminary data.</text>
</comment>
<keyword evidence="1" id="KW-0732">Signal</keyword>
<dbReference type="SUPFAM" id="SSF48619">
    <property type="entry name" value="Phospholipase A2, PLA2"/>
    <property type="match status" value="1"/>
</dbReference>
<organism evidence="2 3">
    <name type="scientific">Purpureocillium lavendulum</name>
    <dbReference type="NCBI Taxonomy" id="1247861"/>
    <lineage>
        <taxon>Eukaryota</taxon>
        <taxon>Fungi</taxon>
        <taxon>Dikarya</taxon>
        <taxon>Ascomycota</taxon>
        <taxon>Pezizomycotina</taxon>
        <taxon>Sordariomycetes</taxon>
        <taxon>Hypocreomycetidae</taxon>
        <taxon>Hypocreales</taxon>
        <taxon>Ophiocordycipitaceae</taxon>
        <taxon>Purpureocillium</taxon>
    </lineage>
</organism>
<dbReference type="EMBL" id="JAQHRD010000014">
    <property type="protein sequence ID" value="KAJ6437108.1"/>
    <property type="molecule type" value="Genomic_DNA"/>
</dbReference>
<dbReference type="Gene3D" id="1.20.90.10">
    <property type="entry name" value="Phospholipase A2 domain"/>
    <property type="match status" value="1"/>
</dbReference>
<dbReference type="AlphaFoldDB" id="A0AB34FD22"/>
<dbReference type="GO" id="GO:0004623">
    <property type="term" value="F:phospholipase A2 activity"/>
    <property type="evidence" value="ECO:0007669"/>
    <property type="project" value="InterPro"/>
</dbReference>
<dbReference type="GO" id="GO:0050482">
    <property type="term" value="P:arachidonate secretion"/>
    <property type="evidence" value="ECO:0007669"/>
    <property type="project" value="InterPro"/>
</dbReference>
<evidence type="ECO:0000313" key="3">
    <source>
        <dbReference type="Proteomes" id="UP001163105"/>
    </source>
</evidence>
<evidence type="ECO:0000313" key="2">
    <source>
        <dbReference type="EMBL" id="KAJ6437108.1"/>
    </source>
</evidence>
<dbReference type="Proteomes" id="UP001163105">
    <property type="component" value="Unassembled WGS sequence"/>
</dbReference>
<evidence type="ECO:0000256" key="1">
    <source>
        <dbReference type="SAM" id="SignalP"/>
    </source>
</evidence>